<evidence type="ECO:0000313" key="11">
    <source>
        <dbReference type="Proteomes" id="UP001064087"/>
    </source>
</evidence>
<dbReference type="SMART" id="SM00382">
    <property type="entry name" value="AAA"/>
    <property type="match status" value="1"/>
</dbReference>
<proteinExistence type="predicted"/>
<dbReference type="RefSeq" id="WP_263047264.1">
    <property type="nucleotide sequence ID" value="NZ_CP106738.1"/>
</dbReference>
<dbReference type="PANTHER" id="PTHR15184">
    <property type="entry name" value="ATP SYNTHASE"/>
    <property type="match status" value="1"/>
</dbReference>
<keyword evidence="5" id="KW-0067">ATP-binding</keyword>
<dbReference type="Gene3D" id="3.40.50.12240">
    <property type="match status" value="1"/>
</dbReference>
<dbReference type="PANTHER" id="PTHR15184:SF9">
    <property type="entry name" value="SPI-1 TYPE 3 SECRETION SYSTEM ATPASE"/>
    <property type="match status" value="1"/>
</dbReference>
<evidence type="ECO:0000256" key="4">
    <source>
        <dbReference type="ARBA" id="ARBA00022741"/>
    </source>
</evidence>
<comment type="subcellular location">
    <subcellularLocation>
        <location evidence="1">Cytoplasm</location>
    </subcellularLocation>
</comment>
<keyword evidence="11" id="KW-1185">Reference proteome</keyword>
<keyword evidence="4" id="KW-0547">Nucleotide-binding</keyword>
<reference evidence="10" key="1">
    <citation type="submission" date="2022-10" db="EMBL/GenBank/DDBJ databases">
        <title>Roseovarius pelagicus sp. nov., isolated from Arctic seawater.</title>
        <authorList>
            <person name="Hong Y.W."/>
            <person name="Hwang C.Y."/>
        </authorList>
    </citation>
    <scope>NUCLEOTIDE SEQUENCE</scope>
    <source>
        <strain evidence="10">HL-MP18</strain>
    </source>
</reference>
<evidence type="ECO:0000313" key="10">
    <source>
        <dbReference type="EMBL" id="UXX82289.1"/>
    </source>
</evidence>
<dbReference type="InterPro" id="IPR027417">
    <property type="entry name" value="P-loop_NTPase"/>
</dbReference>
<protein>
    <submittedName>
        <fullName evidence="10">FliI/YscN family ATPase</fullName>
    </submittedName>
</protein>
<evidence type="ECO:0000256" key="3">
    <source>
        <dbReference type="ARBA" id="ARBA00022490"/>
    </source>
</evidence>
<dbReference type="SUPFAM" id="SSF52540">
    <property type="entry name" value="P-loop containing nucleoside triphosphate hydrolases"/>
    <property type="match status" value="1"/>
</dbReference>
<dbReference type="InterPro" id="IPR003593">
    <property type="entry name" value="AAA+_ATPase"/>
</dbReference>
<feature type="region of interest" description="Disordered" evidence="8">
    <location>
        <begin position="446"/>
        <end position="492"/>
    </location>
</feature>
<feature type="domain" description="AAA+ ATPase" evidence="9">
    <location>
        <begin position="159"/>
        <end position="343"/>
    </location>
</feature>
<evidence type="ECO:0000256" key="7">
    <source>
        <dbReference type="ARBA" id="ARBA00022967"/>
    </source>
</evidence>
<keyword evidence="6" id="KW-0653">Protein transport</keyword>
<dbReference type="InterPro" id="IPR050053">
    <property type="entry name" value="ATPase_alpha/beta_chains"/>
</dbReference>
<sequence length="492" mass="51988">MNDTGLACLGAEISDLRAARIIGRVTSVSDAVLHIRGLAGAARLGDRLCVMRTDGGALWGEVVQLAQDAVTMLPDETPAGVSLGDPAQLHGAAQIAPGDHWIGRVIDPHGRPLDGRPLMRGVDSRSLYAAPPAPAQRNRLGARLETGMAAFNTLLPIVRGQRVGLFAGSGVGKSRLLGHLGQHMQADVVVFALIGERGRELREFIEDVLGQEGMARSIVVAATSDRSPLVRRRCAWTAMSVAEHFRDQGNEVLLLADSVTRFAEAHREVATAAGELPSLRGFPATTSHTIMSLCERAGPGAAGQGAITAVFSVLVAGSDMDEPIADILRGVLDGHVVMDRAIAERGRYPAIDLLRSVSRSLPEAATAAENELIAQARNLLGAYNRSETMLRAGLYVEGSDPHLDMAVRVWAELDAFLAEQETVSCQNSFDRLALILRRAGAKRALPASKKMAHKTVASPEGSQRVSSRGGEVGPGVTADQREPGAAELPGVG</sequence>
<dbReference type="EMBL" id="CP106738">
    <property type="protein sequence ID" value="UXX82289.1"/>
    <property type="molecule type" value="Genomic_DNA"/>
</dbReference>
<keyword evidence="7" id="KW-1278">Translocase</keyword>
<keyword evidence="2" id="KW-0813">Transport</keyword>
<evidence type="ECO:0000259" key="9">
    <source>
        <dbReference type="SMART" id="SM00382"/>
    </source>
</evidence>
<dbReference type="Pfam" id="PF00006">
    <property type="entry name" value="ATP-synt_ab"/>
    <property type="match status" value="1"/>
</dbReference>
<gene>
    <name evidence="10" type="ORF">N7U68_14435</name>
</gene>
<evidence type="ECO:0000256" key="1">
    <source>
        <dbReference type="ARBA" id="ARBA00004496"/>
    </source>
</evidence>
<evidence type="ECO:0000256" key="5">
    <source>
        <dbReference type="ARBA" id="ARBA00022840"/>
    </source>
</evidence>
<evidence type="ECO:0000256" key="2">
    <source>
        <dbReference type="ARBA" id="ARBA00022448"/>
    </source>
</evidence>
<dbReference type="Proteomes" id="UP001064087">
    <property type="component" value="Chromosome"/>
</dbReference>
<keyword evidence="3" id="KW-0963">Cytoplasm</keyword>
<dbReference type="InterPro" id="IPR000194">
    <property type="entry name" value="ATPase_F1/V1/A1_a/bsu_nucl-bd"/>
</dbReference>
<dbReference type="Pfam" id="PF18269">
    <property type="entry name" value="T3SS_ATPase_C"/>
    <property type="match status" value="1"/>
</dbReference>
<evidence type="ECO:0000256" key="6">
    <source>
        <dbReference type="ARBA" id="ARBA00022927"/>
    </source>
</evidence>
<dbReference type="InterPro" id="IPR005714">
    <property type="entry name" value="ATPase_T3SS_FliI/YscN"/>
</dbReference>
<dbReference type="NCBIfam" id="TIGR01026">
    <property type="entry name" value="fliI_yscN"/>
    <property type="match status" value="1"/>
</dbReference>
<accession>A0ABY6D824</accession>
<organism evidence="10 11">
    <name type="scientific">Roseovarius pelagicus</name>
    <dbReference type="NCBI Taxonomy" id="2980108"/>
    <lineage>
        <taxon>Bacteria</taxon>
        <taxon>Pseudomonadati</taxon>
        <taxon>Pseudomonadota</taxon>
        <taxon>Alphaproteobacteria</taxon>
        <taxon>Rhodobacterales</taxon>
        <taxon>Roseobacteraceae</taxon>
        <taxon>Roseovarius</taxon>
    </lineage>
</organism>
<evidence type="ECO:0000256" key="8">
    <source>
        <dbReference type="SAM" id="MobiDB-lite"/>
    </source>
</evidence>
<name>A0ABY6D824_9RHOB</name>
<dbReference type="InterPro" id="IPR040627">
    <property type="entry name" value="T3SS_ATPase_C"/>
</dbReference>